<proteinExistence type="predicted"/>
<dbReference type="InterPro" id="IPR026444">
    <property type="entry name" value="Secre_tail"/>
</dbReference>
<gene>
    <name evidence="2" type="ORF">ENK44_16965</name>
</gene>
<organism evidence="2">
    <name type="scientific">Caldithrix abyssi</name>
    <dbReference type="NCBI Taxonomy" id="187145"/>
    <lineage>
        <taxon>Bacteria</taxon>
        <taxon>Pseudomonadati</taxon>
        <taxon>Calditrichota</taxon>
        <taxon>Calditrichia</taxon>
        <taxon>Calditrichales</taxon>
        <taxon>Calditrichaceae</taxon>
        <taxon>Caldithrix</taxon>
    </lineage>
</organism>
<sequence>TTIVYQLPAAAHVDLKIYDIRGRQLVTLVNETQQSGKYSLVWNGSDSLGRPLSSGIYFLRIAAAEWVRVKKITLLR</sequence>
<dbReference type="EMBL" id="DRQG01000156">
    <property type="protein sequence ID" value="HGY57403.1"/>
    <property type="molecule type" value="Genomic_DNA"/>
</dbReference>
<name>A0A7V4U484_CALAY</name>
<evidence type="ECO:0000313" key="2">
    <source>
        <dbReference type="EMBL" id="HGY57403.1"/>
    </source>
</evidence>
<accession>A0A7V4U484</accession>
<evidence type="ECO:0000259" key="1">
    <source>
        <dbReference type="Pfam" id="PF13860"/>
    </source>
</evidence>
<dbReference type="NCBIfam" id="TIGR04183">
    <property type="entry name" value="Por_Secre_tail"/>
    <property type="match status" value="1"/>
</dbReference>
<dbReference type="Proteomes" id="UP000885779">
    <property type="component" value="Unassembled WGS sequence"/>
</dbReference>
<dbReference type="Gene3D" id="2.60.40.4070">
    <property type="match status" value="1"/>
</dbReference>
<dbReference type="Pfam" id="PF13860">
    <property type="entry name" value="FlgD_ig"/>
    <property type="match status" value="1"/>
</dbReference>
<feature type="non-terminal residue" evidence="2">
    <location>
        <position position="1"/>
    </location>
</feature>
<protein>
    <submittedName>
        <fullName evidence="2">T9SS type A sorting domain-containing protein</fullName>
    </submittedName>
</protein>
<feature type="domain" description="FlgD/Vpr Ig-like" evidence="1">
    <location>
        <begin position="4"/>
        <end position="64"/>
    </location>
</feature>
<reference evidence="2" key="1">
    <citation type="journal article" date="2020" name="mSystems">
        <title>Genome- and Community-Level Interaction Insights into Carbon Utilization and Element Cycling Functions of Hydrothermarchaeota in Hydrothermal Sediment.</title>
        <authorList>
            <person name="Zhou Z."/>
            <person name="Liu Y."/>
            <person name="Xu W."/>
            <person name="Pan J."/>
            <person name="Luo Z.H."/>
            <person name="Li M."/>
        </authorList>
    </citation>
    <scope>NUCLEOTIDE SEQUENCE [LARGE SCALE GENOMIC DNA]</scope>
    <source>
        <strain evidence="2">HyVt-577</strain>
    </source>
</reference>
<dbReference type="AlphaFoldDB" id="A0A7V4U484"/>
<dbReference type="InterPro" id="IPR025965">
    <property type="entry name" value="FlgD/Vpr_Ig-like"/>
</dbReference>
<comment type="caution">
    <text evidence="2">The sequence shown here is derived from an EMBL/GenBank/DDBJ whole genome shotgun (WGS) entry which is preliminary data.</text>
</comment>